<dbReference type="SMART" id="SM00065">
    <property type="entry name" value="GAF"/>
    <property type="match status" value="1"/>
</dbReference>
<dbReference type="Pfam" id="PF00072">
    <property type="entry name" value="Response_reg"/>
    <property type="match status" value="1"/>
</dbReference>
<protein>
    <recommendedName>
        <fullName evidence="3">histidine kinase</fullName>
        <ecNumber evidence="3">2.7.13.3</ecNumber>
    </recommendedName>
</protein>
<dbReference type="Pfam" id="PF13185">
    <property type="entry name" value="GAF_2"/>
    <property type="match status" value="1"/>
</dbReference>
<dbReference type="PROSITE" id="PS50109">
    <property type="entry name" value="HIS_KIN"/>
    <property type="match status" value="1"/>
</dbReference>
<feature type="compositionally biased region" description="Basic and acidic residues" evidence="15">
    <location>
        <begin position="2201"/>
        <end position="2210"/>
    </location>
</feature>
<reference evidence="19" key="1">
    <citation type="submission" date="2023-06" db="EMBL/GenBank/DDBJ databases">
        <authorList>
            <person name="Noh H."/>
        </authorList>
    </citation>
    <scope>NUCLEOTIDE SEQUENCE</scope>
    <source>
        <strain evidence="19">DUCC20226</strain>
    </source>
</reference>
<dbReference type="GO" id="GO:0009927">
    <property type="term" value="F:histidine phosphotransfer kinase activity"/>
    <property type="evidence" value="ECO:0007669"/>
    <property type="project" value="TreeGrafter"/>
</dbReference>
<dbReference type="InterPro" id="IPR041664">
    <property type="entry name" value="AAA_16"/>
</dbReference>
<dbReference type="SUPFAM" id="SSF56112">
    <property type="entry name" value="Protein kinase-like (PK-like)"/>
    <property type="match status" value="1"/>
</dbReference>
<keyword evidence="4" id="KW-1003">Cell membrane</keyword>
<dbReference type="SMART" id="SM00220">
    <property type="entry name" value="S_TKc"/>
    <property type="match status" value="1"/>
</dbReference>
<feature type="region of interest" description="Disordered" evidence="15">
    <location>
        <begin position="2354"/>
        <end position="2390"/>
    </location>
</feature>
<feature type="region of interest" description="Disordered" evidence="15">
    <location>
        <begin position="676"/>
        <end position="724"/>
    </location>
</feature>
<feature type="compositionally biased region" description="Polar residues" evidence="15">
    <location>
        <begin position="2403"/>
        <end position="2426"/>
    </location>
</feature>
<keyword evidence="11" id="KW-1133">Transmembrane helix</keyword>
<dbReference type="PANTHER" id="PTHR43047:SF46">
    <property type="entry name" value="HISTIDINE KINASE_RESPONSE REGULATOR, PUTATIVE (AFU_ORTHOLOGUE AFUA_3G12550)-RELATED"/>
    <property type="match status" value="1"/>
</dbReference>
<feature type="compositionally biased region" description="Low complexity" evidence="15">
    <location>
        <begin position="71"/>
        <end position="82"/>
    </location>
</feature>
<dbReference type="PROSITE" id="PS50110">
    <property type="entry name" value="RESPONSE_REGULATORY"/>
    <property type="match status" value="1"/>
</dbReference>
<organism evidence="19 20">
    <name type="scientific">Phomopsis amygdali</name>
    <name type="common">Fusicoccum amygdali</name>
    <dbReference type="NCBI Taxonomy" id="1214568"/>
    <lineage>
        <taxon>Eukaryota</taxon>
        <taxon>Fungi</taxon>
        <taxon>Dikarya</taxon>
        <taxon>Ascomycota</taxon>
        <taxon>Pezizomycotina</taxon>
        <taxon>Sordariomycetes</taxon>
        <taxon>Sordariomycetidae</taxon>
        <taxon>Diaporthales</taxon>
        <taxon>Diaporthaceae</taxon>
        <taxon>Diaporthe</taxon>
    </lineage>
</organism>
<comment type="subcellular location">
    <subcellularLocation>
        <location evidence="2">Cell membrane</location>
        <topology evidence="2">Multi-pass membrane protein</topology>
    </subcellularLocation>
</comment>
<dbReference type="SUPFAM" id="SSF55781">
    <property type="entry name" value="GAF domain-like"/>
    <property type="match status" value="1"/>
</dbReference>
<feature type="compositionally biased region" description="Polar residues" evidence="15">
    <location>
        <begin position="676"/>
        <end position="687"/>
    </location>
</feature>
<evidence type="ECO:0000256" key="1">
    <source>
        <dbReference type="ARBA" id="ARBA00000085"/>
    </source>
</evidence>
<evidence type="ECO:0000259" key="18">
    <source>
        <dbReference type="PROSITE" id="PS50110"/>
    </source>
</evidence>
<dbReference type="SUPFAM" id="SSF55874">
    <property type="entry name" value="ATPase domain of HSP90 chaperone/DNA topoisomerase II/histidine kinase"/>
    <property type="match status" value="1"/>
</dbReference>
<feature type="compositionally biased region" description="Polar residues" evidence="15">
    <location>
        <begin position="87"/>
        <end position="101"/>
    </location>
</feature>
<dbReference type="InterPro" id="IPR011990">
    <property type="entry name" value="TPR-like_helical_dom_sf"/>
</dbReference>
<evidence type="ECO:0000256" key="6">
    <source>
        <dbReference type="ARBA" id="ARBA00022679"/>
    </source>
</evidence>
<dbReference type="Pfam" id="PF00512">
    <property type="entry name" value="HisKA"/>
    <property type="match status" value="1"/>
</dbReference>
<keyword evidence="5 13" id="KW-0597">Phosphoprotein</keyword>
<keyword evidence="12" id="KW-0472">Membrane</keyword>
<dbReference type="FunFam" id="3.30.565.10:FF:000010">
    <property type="entry name" value="Sensor histidine kinase RcsC"/>
    <property type="match status" value="1"/>
</dbReference>
<dbReference type="FunFam" id="1.10.287.130:FF:000003">
    <property type="entry name" value="Histidine kinase"/>
    <property type="match status" value="1"/>
</dbReference>
<dbReference type="InterPro" id="IPR001789">
    <property type="entry name" value="Sig_transdc_resp-reg_receiver"/>
</dbReference>
<dbReference type="CDD" id="cd00082">
    <property type="entry name" value="HisKA"/>
    <property type="match status" value="1"/>
</dbReference>
<dbReference type="SUPFAM" id="SSF52172">
    <property type="entry name" value="CheY-like"/>
    <property type="match status" value="1"/>
</dbReference>
<feature type="compositionally biased region" description="Low complexity" evidence="15">
    <location>
        <begin position="2367"/>
        <end position="2379"/>
    </location>
</feature>
<feature type="compositionally biased region" description="Polar residues" evidence="15">
    <location>
        <begin position="469"/>
        <end position="505"/>
    </location>
</feature>
<sequence length="2492" mass="275750">MEGSAIQDEQLDSTLDPPVRIFERLSHIAGYTWDESAALTHSSYDNWHVFGVRFAPKYSSHHATSPTSFARSPPSTSSRVSPGEPPSSASNGPLSEASVTDETAAGAVVEEAVVARVSYHVLREERAFHMMKNLIQTADPNQDHTIMPLDLIRLAPQPGDRGQIIVSIYQSPGPSLLPRIMDLGPAFYTCRKVEDRWVASTQDNHQLGPPISLNLFLDFAIGATQCLEMIHHGLGIIHGELRGDSFHYNEETNKVKLITFGSGLRSFEHGLTSTGWSSLSKELGAKHKLLHISPEQTGRMPAEPDTRTDIYSLGVLFWMLLTQSPVFDGDSPLDIVQGVLGKRVPNVSTIRLDVPDVLGRIIQKCTAKNVGDRYHSASGLRHDLVKVQGFLYDNDWLSLKEWRIASRDVSSFFMLPSMMIGRQKERAELLKVIDRVAKSHAMSQKGTSRFSDGSSWSNDILDGGDLSSEGASSEGGNRQSGSYTTMTDPKSRSSVIPSFYSTESQPLPGGDALSLGNSTPQNRTASRAWERHQSIPFETRSLVNSLEERPTPESSSSLSKQLGSAKFRRRGQCEIVTIEGAGGLGKSCLVHSVLADVRRSGYCATAKFDTARRTAFGPLLKLLSSLFRQVWGERNTETQFHQALKTYIRPVWPMLHKLLSLPEFLIGPVDATVSRSMSNSSGATMQRNRAPGALRRRGSSPGGTSTPPRSSYRGSIMSTSGSQDFLRTGASTKSLRLMNTFLDVLRMFAQHKFICFVLEDLHFADDESIELITQIISARLRLVIVITYRSDELTPDKVNNIISPPDFEDLPRFGLPIITRIPLSPLGEEEIVQYVSTTLCKPKEEILPLALVIQSKSGGNPFYMREMLSECHRKRCIWYDYKINQWEFSLDQLFEEFQGKQNYDVLDTIGNGASRLMCYSNEMQNPNIPGMDSLTRSIKDFITRRLNEMPEASKCLLAWAALLGHSFSFELICHLLSGECQDACGQSPAEHIHKTYTQEEAVAGLQAAIQAYIIVPGEEDDRFRFAHDHLAQASRQLKICEARAMHFTVAQVLMKYYAEDGKSKDNIASHICESVDIIRQRVQIRRPYRQLLFDCAKLSTERGARPTAAKFYTNAVALLQPDPWNDDADDVSYEETNQLYLRAAECYLYMGNHGAANALLGTIFLSARSAFDKAPASVLRSRIFAQAGDAEEALACLIQCLRELEVPFDDNPTYEKCDEDFRKLAEKIRSMDRSEIINPHHPVDPNLASIGAVLADAISSAWWSNCLMFYHLSLVMANIHLTRGAFPSSGMAFLHISMVALSRHSLTELSLDLGSICLDLLDKYRDAFSMARGYMLYANFVGHIHYPLSVAVNQVEGAVEYATVAGDRTSTIMSFGLLAQLKFFASENCADLEAFCQYGCEDVPNWHQDTRGGTLLIAVRQVARALQGKTRNTIADEVMNDTQTSHSSASYKAWLDANARNGGRSLIWYETMEIIPLFLFSHYERAAQLGKHCVANEHIIWSARNTRSAMLFYGLSLAGLLFRKIEDPRTQDTDIDEQIEATVETLEMLRRKITDWEVVSDVNYLPWSTFLQAQIHELRAEHGSAIRAYEVALDHASEQNLVFEEALGNYLMAGVFIRRGARRSARSALRDAVGLFRLMGATGLADRIEEEHSLLLHGPTRNPRTAEASAQTDFAGDAAPVQFHAVDVEAEEPGQPAQVGMGELKENRIGAWRGSMHQPEDGAGLPALDMIDLHAILVSSQVISSILDVQELLKVMADVVLQTCGGTATLAAIIVDEKDQWCVAASGDPERGAQAHKPGIPLSASQHLVAENVVLYCTRFREAVFSADIISDERFGVSEQWLQKNPQGRAIMAYPISHGSNPLLGVLYLEGNPNAFTDRNVTVLQLLVNQIGISFSNALSLKAIEKVSSENASMIESQKRALLKAQEAETKAKAAEAEARRNEKRAEEAAKAKSIFLANVSHELRTPLNGVIGNSELLKDSNLSKEQLEMADSIRVSADLLLTVINDILDFSKMEADKMKLYITAFNPEEMVREVVRAQSYSNREKTTRQNVRIIKDINLPPMLIYGDPIRLHQVLGNLISNSLKFTEDGSVTIGARLDSETKERATLTFWVKDTGIGISAEQKAKLFQPFSQADTSTARKYGGSGLGLSICRSLIETMMKGKIELESQQNVGTTAWFTVTFDKANPDVTAGDPRALPETFSRRSSDNVNRESSPNPYLDLTQVPKDSLRVCIAEDNAINQKIAIQYIQRLGYKHVDAYDNGLKAVEGLRQKALEGQPYHVILMDVQMPVMDGYDATRLLRKDSLEAVRKILVIAMTASAIQGDREKCLAAGMNDYLAKPVRSDVLKKKLDTYIGGQQAPPDRKVSDVSVASVQSATATSPPPSLLEHNGSLIPVKENRQLLSSAGSHHQSTQDPPGPPSRTSSDNRLSDAGSIESAAGKVRNKLTKNRLSQDSIGASDGKGKEKEKPKAVLKKKNPQDRKDSIGVDPKEQQ</sequence>
<dbReference type="Gene3D" id="3.40.50.2300">
    <property type="match status" value="1"/>
</dbReference>
<dbReference type="FunFam" id="3.30.450.40:FF:000044">
    <property type="entry name" value="Putative sensor histidine kinase/response regulator"/>
    <property type="match status" value="1"/>
</dbReference>
<keyword evidence="10" id="KW-0067">ATP-binding</keyword>
<feature type="domain" description="Protein kinase" evidence="16">
    <location>
        <begin position="80"/>
        <end position="385"/>
    </location>
</feature>
<evidence type="ECO:0000313" key="20">
    <source>
        <dbReference type="Proteomes" id="UP001265746"/>
    </source>
</evidence>
<evidence type="ECO:0000256" key="15">
    <source>
        <dbReference type="SAM" id="MobiDB-lite"/>
    </source>
</evidence>
<feature type="region of interest" description="Disordered" evidence="15">
    <location>
        <begin position="2189"/>
        <end position="2216"/>
    </location>
</feature>
<dbReference type="InterPro" id="IPR003594">
    <property type="entry name" value="HATPase_dom"/>
</dbReference>
<dbReference type="Gene3D" id="3.30.565.10">
    <property type="entry name" value="Histidine kinase-like ATPase, C-terminal domain"/>
    <property type="match status" value="1"/>
</dbReference>
<keyword evidence="8" id="KW-0547">Nucleotide-binding</keyword>
<keyword evidence="6" id="KW-0808">Transferase</keyword>
<feature type="compositionally biased region" description="Polar residues" evidence="15">
    <location>
        <begin position="515"/>
        <end position="525"/>
    </location>
</feature>
<comment type="caution">
    <text evidence="19">The sequence shown here is derived from an EMBL/GenBank/DDBJ whole genome shotgun (WGS) entry which is preliminary data.</text>
</comment>
<evidence type="ECO:0000256" key="4">
    <source>
        <dbReference type="ARBA" id="ARBA00022475"/>
    </source>
</evidence>
<dbReference type="Gene3D" id="1.10.510.10">
    <property type="entry name" value="Transferase(Phosphotransferase) domain 1"/>
    <property type="match status" value="1"/>
</dbReference>
<feature type="region of interest" description="Disordered" evidence="15">
    <location>
        <begin position="62"/>
        <end position="102"/>
    </location>
</feature>
<dbReference type="GO" id="GO:0005524">
    <property type="term" value="F:ATP binding"/>
    <property type="evidence" value="ECO:0007669"/>
    <property type="project" value="UniProtKB-KW"/>
</dbReference>
<dbReference type="PROSITE" id="PS50011">
    <property type="entry name" value="PROTEIN_KINASE_DOM"/>
    <property type="match status" value="1"/>
</dbReference>
<dbReference type="SUPFAM" id="SSF47384">
    <property type="entry name" value="Homodimeric domain of signal transducing histidine kinase"/>
    <property type="match status" value="1"/>
</dbReference>
<evidence type="ECO:0000256" key="14">
    <source>
        <dbReference type="SAM" id="Coils"/>
    </source>
</evidence>
<feature type="compositionally biased region" description="Low complexity" evidence="15">
    <location>
        <begin position="702"/>
        <end position="711"/>
    </location>
</feature>
<comment type="catalytic activity">
    <reaction evidence="1">
        <text>ATP + protein L-histidine = ADP + protein N-phospho-L-histidine.</text>
        <dbReference type="EC" id="2.7.13.3"/>
    </reaction>
</comment>
<dbReference type="SMART" id="SM00448">
    <property type="entry name" value="REC"/>
    <property type="match status" value="1"/>
</dbReference>
<feature type="domain" description="Histidine kinase" evidence="17">
    <location>
        <begin position="1959"/>
        <end position="2184"/>
    </location>
</feature>
<dbReference type="InterPro" id="IPR003018">
    <property type="entry name" value="GAF"/>
</dbReference>
<dbReference type="Gene3D" id="1.10.287.130">
    <property type="match status" value="1"/>
</dbReference>
<evidence type="ECO:0000256" key="3">
    <source>
        <dbReference type="ARBA" id="ARBA00012438"/>
    </source>
</evidence>
<feature type="coiled-coil region" evidence="14">
    <location>
        <begin position="1918"/>
        <end position="1952"/>
    </location>
</feature>
<evidence type="ECO:0000313" key="19">
    <source>
        <dbReference type="EMBL" id="KAK2607461.1"/>
    </source>
</evidence>
<evidence type="ECO:0000256" key="9">
    <source>
        <dbReference type="ARBA" id="ARBA00022777"/>
    </source>
</evidence>
<dbReference type="GO" id="GO:0005886">
    <property type="term" value="C:plasma membrane"/>
    <property type="evidence" value="ECO:0007669"/>
    <property type="project" value="UniProtKB-SubCell"/>
</dbReference>
<dbReference type="InterPro" id="IPR011006">
    <property type="entry name" value="CheY-like_superfamily"/>
</dbReference>
<feature type="compositionally biased region" description="Polar residues" evidence="15">
    <location>
        <begin position="712"/>
        <end position="724"/>
    </location>
</feature>
<evidence type="ECO:0000256" key="2">
    <source>
        <dbReference type="ARBA" id="ARBA00004651"/>
    </source>
</evidence>
<dbReference type="InterPro" id="IPR005467">
    <property type="entry name" value="His_kinase_dom"/>
</dbReference>
<feature type="compositionally biased region" description="Basic and acidic residues" evidence="15">
    <location>
        <begin position="2460"/>
        <end position="2469"/>
    </location>
</feature>
<evidence type="ECO:0000259" key="16">
    <source>
        <dbReference type="PROSITE" id="PS50011"/>
    </source>
</evidence>
<evidence type="ECO:0000256" key="7">
    <source>
        <dbReference type="ARBA" id="ARBA00022692"/>
    </source>
</evidence>
<gene>
    <name evidence="19" type="ORF">N8I77_006130</name>
</gene>
<dbReference type="InterPro" id="IPR029016">
    <property type="entry name" value="GAF-like_dom_sf"/>
</dbReference>
<dbReference type="EC" id="2.7.13.3" evidence="3"/>
<dbReference type="Gene3D" id="3.30.450.40">
    <property type="match status" value="1"/>
</dbReference>
<dbReference type="InterPro" id="IPR036890">
    <property type="entry name" value="HATPase_C_sf"/>
</dbReference>
<feature type="region of interest" description="Disordered" evidence="15">
    <location>
        <begin position="2403"/>
        <end position="2492"/>
    </location>
</feature>
<dbReference type="InterPro" id="IPR011009">
    <property type="entry name" value="Kinase-like_dom_sf"/>
</dbReference>
<dbReference type="InterPro" id="IPR036097">
    <property type="entry name" value="HisK_dim/P_sf"/>
</dbReference>
<evidence type="ECO:0000259" key="17">
    <source>
        <dbReference type="PROSITE" id="PS50109"/>
    </source>
</evidence>
<keyword evidence="7" id="KW-0812">Transmembrane</keyword>
<accession>A0AAD9W3N8</accession>
<dbReference type="EMBL" id="JAUJFL010000003">
    <property type="protein sequence ID" value="KAK2607461.1"/>
    <property type="molecule type" value="Genomic_DNA"/>
</dbReference>
<dbReference type="SUPFAM" id="SSF48452">
    <property type="entry name" value="TPR-like"/>
    <property type="match status" value="1"/>
</dbReference>
<dbReference type="InterPro" id="IPR003661">
    <property type="entry name" value="HisK_dim/P_dom"/>
</dbReference>
<dbReference type="PRINTS" id="PR00344">
    <property type="entry name" value="BCTRLSENSOR"/>
</dbReference>
<evidence type="ECO:0000256" key="13">
    <source>
        <dbReference type="PROSITE-ProRule" id="PRU00169"/>
    </source>
</evidence>
<evidence type="ECO:0000256" key="10">
    <source>
        <dbReference type="ARBA" id="ARBA00022840"/>
    </source>
</evidence>
<evidence type="ECO:0000256" key="5">
    <source>
        <dbReference type="ARBA" id="ARBA00022553"/>
    </source>
</evidence>
<dbReference type="SMART" id="SM00388">
    <property type="entry name" value="HisKA"/>
    <property type="match status" value="1"/>
</dbReference>
<dbReference type="Pfam" id="PF02518">
    <property type="entry name" value="HATPase_c"/>
    <property type="match status" value="1"/>
</dbReference>
<dbReference type="FunFam" id="3.40.50.2300:FF:000285">
    <property type="entry name" value="Putative sensor histidine kinase/response regulator"/>
    <property type="match status" value="1"/>
</dbReference>
<dbReference type="Pfam" id="PF13191">
    <property type="entry name" value="AAA_16"/>
    <property type="match status" value="1"/>
</dbReference>
<evidence type="ECO:0000256" key="11">
    <source>
        <dbReference type="ARBA" id="ARBA00022989"/>
    </source>
</evidence>
<keyword evidence="20" id="KW-1185">Reference proteome</keyword>
<dbReference type="PANTHER" id="PTHR43047">
    <property type="entry name" value="TWO-COMPONENT HISTIDINE PROTEIN KINASE"/>
    <property type="match status" value="1"/>
</dbReference>
<name>A0AAD9W3N8_PHOAM</name>
<dbReference type="CDD" id="cd17546">
    <property type="entry name" value="REC_hyHK_CKI1_RcsC-like"/>
    <property type="match status" value="1"/>
</dbReference>
<dbReference type="InterPro" id="IPR004358">
    <property type="entry name" value="Sig_transdc_His_kin-like_C"/>
</dbReference>
<dbReference type="CDD" id="cd16922">
    <property type="entry name" value="HATPase_EvgS-ArcB-TorS-like"/>
    <property type="match status" value="1"/>
</dbReference>
<evidence type="ECO:0000256" key="12">
    <source>
        <dbReference type="ARBA" id="ARBA00023136"/>
    </source>
</evidence>
<dbReference type="Proteomes" id="UP001265746">
    <property type="component" value="Unassembled WGS sequence"/>
</dbReference>
<dbReference type="GO" id="GO:0000155">
    <property type="term" value="F:phosphorelay sensor kinase activity"/>
    <property type="evidence" value="ECO:0007669"/>
    <property type="project" value="InterPro"/>
</dbReference>
<keyword evidence="9" id="KW-0418">Kinase</keyword>
<dbReference type="InterPro" id="IPR000719">
    <property type="entry name" value="Prot_kinase_dom"/>
</dbReference>
<proteinExistence type="predicted"/>
<feature type="region of interest" description="Disordered" evidence="15">
    <location>
        <begin position="461"/>
        <end position="563"/>
    </location>
</feature>
<dbReference type="SMART" id="SM00387">
    <property type="entry name" value="HATPase_c"/>
    <property type="match status" value="1"/>
</dbReference>
<evidence type="ECO:0000256" key="8">
    <source>
        <dbReference type="ARBA" id="ARBA00022741"/>
    </source>
</evidence>
<feature type="compositionally biased region" description="Basic and acidic residues" evidence="15">
    <location>
        <begin position="2476"/>
        <end position="2492"/>
    </location>
</feature>
<feature type="modified residue" description="4-aspartylphosphate" evidence="13">
    <location>
        <position position="2285"/>
    </location>
</feature>
<keyword evidence="14" id="KW-0175">Coiled coil</keyword>
<dbReference type="FunFam" id="1.10.510.10:FF:000579">
    <property type="entry name" value="Sensor histidine kinase/response regulator, putative"/>
    <property type="match status" value="1"/>
</dbReference>
<feature type="domain" description="Response regulatory" evidence="18">
    <location>
        <begin position="2230"/>
        <end position="2354"/>
    </location>
</feature>